<proteinExistence type="inferred from homology"/>
<evidence type="ECO:0000313" key="4">
    <source>
        <dbReference type="EMBL" id="QTX33606.1"/>
    </source>
</evidence>
<comment type="similarity">
    <text evidence="1">Belongs to the UPF0213 family.</text>
</comment>
<feature type="region of interest" description="Disordered" evidence="2">
    <location>
        <begin position="79"/>
        <end position="103"/>
    </location>
</feature>
<keyword evidence="5" id="KW-1185">Reference proteome</keyword>
<dbReference type="PANTHER" id="PTHR34477:SF1">
    <property type="entry name" value="UPF0213 PROTEIN YHBQ"/>
    <property type="match status" value="1"/>
</dbReference>
<reference evidence="5" key="1">
    <citation type="submission" date="2021-04" db="EMBL/GenBank/DDBJ databases">
        <title>A novel Synergistetes isolate from a pyrite-forming mixed culture.</title>
        <authorList>
            <person name="Bunk B."/>
            <person name="Sproer C."/>
            <person name="Spring S."/>
            <person name="Pester M."/>
        </authorList>
    </citation>
    <scope>NUCLEOTIDE SEQUENCE [LARGE SCALE GENOMIC DNA]</scope>
    <source>
        <strain evidence="5">J.5.4.2-T.3.5.2</strain>
    </source>
</reference>
<evidence type="ECO:0000259" key="3">
    <source>
        <dbReference type="PROSITE" id="PS50164"/>
    </source>
</evidence>
<dbReference type="SUPFAM" id="SSF82771">
    <property type="entry name" value="GIY-YIG endonuclease"/>
    <property type="match status" value="1"/>
</dbReference>
<feature type="domain" description="GIY-YIG" evidence="3">
    <location>
        <begin position="1"/>
        <end position="69"/>
    </location>
</feature>
<accession>A0A9Q7ATF9</accession>
<evidence type="ECO:0000256" key="1">
    <source>
        <dbReference type="ARBA" id="ARBA00007435"/>
    </source>
</evidence>
<dbReference type="Gene3D" id="3.40.1440.10">
    <property type="entry name" value="GIY-YIG endonuclease"/>
    <property type="match status" value="1"/>
</dbReference>
<dbReference type="PANTHER" id="PTHR34477">
    <property type="entry name" value="UPF0213 PROTEIN YHBQ"/>
    <property type="match status" value="1"/>
</dbReference>
<dbReference type="InterPro" id="IPR050190">
    <property type="entry name" value="UPF0213_domain"/>
</dbReference>
<dbReference type="AlphaFoldDB" id="A0A9Q7ATF9"/>
<name>A0A9Q7ATF9_9BACT</name>
<dbReference type="Proteomes" id="UP000671879">
    <property type="component" value="Chromosome"/>
</dbReference>
<dbReference type="InterPro" id="IPR000305">
    <property type="entry name" value="GIY-YIG_endonuc"/>
</dbReference>
<dbReference type="PROSITE" id="PS50164">
    <property type="entry name" value="GIY_YIG"/>
    <property type="match status" value="1"/>
</dbReference>
<dbReference type="InterPro" id="IPR035901">
    <property type="entry name" value="GIY-YIG_endonuc_sf"/>
</dbReference>
<protein>
    <submittedName>
        <fullName evidence="4">GIY-YIG nuclease family protein</fullName>
    </submittedName>
</protein>
<dbReference type="CDD" id="cd10456">
    <property type="entry name" value="GIY-YIG_UPF0213"/>
    <property type="match status" value="1"/>
</dbReference>
<evidence type="ECO:0000313" key="5">
    <source>
        <dbReference type="Proteomes" id="UP000671879"/>
    </source>
</evidence>
<evidence type="ECO:0000256" key="2">
    <source>
        <dbReference type="SAM" id="MobiDB-lite"/>
    </source>
</evidence>
<dbReference type="EMBL" id="CP072943">
    <property type="protein sequence ID" value="QTX33606.1"/>
    <property type="molecule type" value="Genomic_DNA"/>
</dbReference>
<dbReference type="Pfam" id="PF01541">
    <property type="entry name" value="GIY-YIG"/>
    <property type="match status" value="1"/>
</dbReference>
<organism evidence="4 5">
    <name type="scientific">Aminithiophilus ramosus</name>
    <dbReference type="NCBI Taxonomy" id="3029084"/>
    <lineage>
        <taxon>Bacteria</taxon>
        <taxon>Thermotogati</taxon>
        <taxon>Synergistota</taxon>
        <taxon>Synergistia</taxon>
        <taxon>Synergistales</taxon>
        <taxon>Aminithiophilaceae</taxon>
        <taxon>Aminithiophilus</taxon>
    </lineage>
</organism>
<sequence length="103" mass="11127">MRCGDGSLYCGWTVDLDGRLDAHRRGRGARYTRGRLPLNLVYWERWASPGEALRGEARLKGLPKTKKEALVAAFGLEGKSPSASCGREVRAGKGADLSAAEPP</sequence>
<gene>
    <name evidence="4" type="ORF">KAR29_00125</name>
</gene>
<dbReference type="KEGG" id="aram:KAR29_00125"/>